<dbReference type="RefSeq" id="XP_021882651.1">
    <property type="nucleotide sequence ID" value="XM_022026485.1"/>
</dbReference>
<comment type="caution">
    <text evidence="7">The sequence shown here is derived from an EMBL/GenBank/DDBJ whole genome shotgun (WGS) entry which is preliminary data.</text>
</comment>
<dbReference type="GeneID" id="33568328"/>
<dbReference type="InterPro" id="IPR036188">
    <property type="entry name" value="FAD/NAD-bd_sf"/>
</dbReference>
<feature type="region of interest" description="Disordered" evidence="5">
    <location>
        <begin position="266"/>
        <end position="287"/>
    </location>
</feature>
<dbReference type="Proteomes" id="UP000193648">
    <property type="component" value="Unassembled WGS sequence"/>
</dbReference>
<dbReference type="InParanoid" id="A0A1Y2GSP6"/>
<evidence type="ECO:0000256" key="2">
    <source>
        <dbReference type="ARBA" id="ARBA00022630"/>
    </source>
</evidence>
<organism evidence="7 8">
    <name type="scientific">Lobosporangium transversale</name>
    <dbReference type="NCBI Taxonomy" id="64571"/>
    <lineage>
        <taxon>Eukaryota</taxon>
        <taxon>Fungi</taxon>
        <taxon>Fungi incertae sedis</taxon>
        <taxon>Mucoromycota</taxon>
        <taxon>Mortierellomycotina</taxon>
        <taxon>Mortierellomycetes</taxon>
        <taxon>Mortierellales</taxon>
        <taxon>Mortierellaceae</taxon>
        <taxon>Lobosporangium</taxon>
    </lineage>
</organism>
<evidence type="ECO:0000256" key="5">
    <source>
        <dbReference type="SAM" id="MobiDB-lite"/>
    </source>
</evidence>
<sequence length="287" mass="32888">MYKTLNEEGKLPYTDTQGLKIGYMTMVGTAEPLDEDTYEHLKDNFTHFSFVIGKDKPYTWSTFTVPGKRICWGVQMQLNAVNLDGSFIRNIEWGPEGNENMIKEIYDYATPYGPLGQFIDKTPRDQISRVFLEEKMFETWYYKRTVLIGDAAHKMLPSAGQGAVNAMQDAVILANCLYDIAYNATEQNITTAFMDFKAQRYPNVQHQFSASKTMARVIYGQKWSERLLRFIVFRLLPQSILHKNTIKDGAYRPQCMFLPLAPNRGTSPVLPQKPSKRYQEGLEAATV</sequence>
<dbReference type="GO" id="GO:0071949">
    <property type="term" value="F:FAD binding"/>
    <property type="evidence" value="ECO:0007669"/>
    <property type="project" value="InterPro"/>
</dbReference>
<evidence type="ECO:0000313" key="8">
    <source>
        <dbReference type="Proteomes" id="UP000193648"/>
    </source>
</evidence>
<evidence type="ECO:0000259" key="6">
    <source>
        <dbReference type="Pfam" id="PF01494"/>
    </source>
</evidence>
<dbReference type="STRING" id="64571.A0A1Y2GSP6"/>
<proteinExistence type="inferred from homology"/>
<dbReference type="Gene3D" id="3.50.50.60">
    <property type="entry name" value="FAD/NAD(P)-binding domain"/>
    <property type="match status" value="1"/>
</dbReference>
<protein>
    <recommendedName>
        <fullName evidence="6">FAD-binding domain-containing protein</fullName>
    </recommendedName>
</protein>
<dbReference type="InterPro" id="IPR050562">
    <property type="entry name" value="FAD_mOase_fung"/>
</dbReference>
<gene>
    <name evidence="7" type="ORF">BCR41DRAFT_369775</name>
</gene>
<reference evidence="7 8" key="1">
    <citation type="submission" date="2016-07" db="EMBL/GenBank/DDBJ databases">
        <title>Pervasive Adenine N6-methylation of Active Genes in Fungi.</title>
        <authorList>
            <consortium name="DOE Joint Genome Institute"/>
            <person name="Mondo S.J."/>
            <person name="Dannebaum R.O."/>
            <person name="Kuo R.C."/>
            <person name="Labutti K."/>
            <person name="Haridas S."/>
            <person name="Kuo A."/>
            <person name="Salamov A."/>
            <person name="Ahrendt S.R."/>
            <person name="Lipzen A."/>
            <person name="Sullivan W."/>
            <person name="Andreopoulos W.B."/>
            <person name="Clum A."/>
            <person name="Lindquist E."/>
            <person name="Daum C."/>
            <person name="Ramamoorthy G.K."/>
            <person name="Gryganskyi A."/>
            <person name="Culley D."/>
            <person name="Magnuson J.K."/>
            <person name="James T.Y."/>
            <person name="O'Malley M.A."/>
            <person name="Stajich J.E."/>
            <person name="Spatafora J.W."/>
            <person name="Visel A."/>
            <person name="Grigoriev I.V."/>
        </authorList>
    </citation>
    <scope>NUCLEOTIDE SEQUENCE [LARGE SCALE GENOMIC DNA]</scope>
    <source>
        <strain evidence="7 8">NRRL 3116</strain>
    </source>
</reference>
<keyword evidence="3" id="KW-0274">FAD</keyword>
<dbReference type="SUPFAM" id="SSF51905">
    <property type="entry name" value="FAD/NAD(P)-binding domain"/>
    <property type="match status" value="1"/>
</dbReference>
<dbReference type="PANTHER" id="PTHR47356:SF2">
    <property type="entry name" value="FAD-BINDING DOMAIN-CONTAINING PROTEIN-RELATED"/>
    <property type="match status" value="1"/>
</dbReference>
<evidence type="ECO:0000256" key="1">
    <source>
        <dbReference type="ARBA" id="ARBA00007992"/>
    </source>
</evidence>
<name>A0A1Y2GSP6_9FUNG</name>
<evidence type="ECO:0000313" key="7">
    <source>
        <dbReference type="EMBL" id="ORZ20111.1"/>
    </source>
</evidence>
<dbReference type="PANTHER" id="PTHR47356">
    <property type="entry name" value="FAD-DEPENDENT MONOOXYGENASE ASQG-RELATED"/>
    <property type="match status" value="1"/>
</dbReference>
<dbReference type="AlphaFoldDB" id="A0A1Y2GSP6"/>
<accession>A0A1Y2GSP6</accession>
<evidence type="ECO:0000256" key="3">
    <source>
        <dbReference type="ARBA" id="ARBA00022827"/>
    </source>
</evidence>
<keyword evidence="2" id="KW-0285">Flavoprotein</keyword>
<dbReference type="Pfam" id="PF01494">
    <property type="entry name" value="FAD_binding_3"/>
    <property type="match status" value="1"/>
</dbReference>
<dbReference type="GO" id="GO:0004497">
    <property type="term" value="F:monooxygenase activity"/>
    <property type="evidence" value="ECO:0007669"/>
    <property type="project" value="InterPro"/>
</dbReference>
<dbReference type="EMBL" id="MCFF01000013">
    <property type="protein sequence ID" value="ORZ20111.1"/>
    <property type="molecule type" value="Genomic_DNA"/>
</dbReference>
<keyword evidence="8" id="KW-1185">Reference proteome</keyword>
<evidence type="ECO:0000256" key="4">
    <source>
        <dbReference type="ARBA" id="ARBA00023002"/>
    </source>
</evidence>
<keyword evidence="4" id="KW-0560">Oxidoreductase</keyword>
<dbReference type="InterPro" id="IPR002938">
    <property type="entry name" value="FAD-bd"/>
</dbReference>
<feature type="domain" description="FAD-binding" evidence="6">
    <location>
        <begin position="123"/>
        <end position="179"/>
    </location>
</feature>
<dbReference type="OrthoDB" id="655030at2759"/>
<comment type="similarity">
    <text evidence="1">Belongs to the paxM FAD-dependent monooxygenase family.</text>
</comment>